<dbReference type="Gene3D" id="3.40.190.290">
    <property type="match status" value="1"/>
</dbReference>
<keyword evidence="4" id="KW-0804">Transcription</keyword>
<dbReference type="InterPro" id="IPR036388">
    <property type="entry name" value="WH-like_DNA-bd_sf"/>
</dbReference>
<dbReference type="GO" id="GO:0006351">
    <property type="term" value="P:DNA-templated transcription"/>
    <property type="evidence" value="ECO:0007669"/>
    <property type="project" value="TreeGrafter"/>
</dbReference>
<accession>A0A7D5D431</accession>
<comment type="similarity">
    <text evidence="1">Belongs to the LysR transcriptional regulatory family.</text>
</comment>
<dbReference type="SUPFAM" id="SSF46785">
    <property type="entry name" value="Winged helix' DNA-binding domain"/>
    <property type="match status" value="1"/>
</dbReference>
<dbReference type="AlphaFoldDB" id="A0A7D5D431"/>
<evidence type="ECO:0000256" key="1">
    <source>
        <dbReference type="ARBA" id="ARBA00009437"/>
    </source>
</evidence>
<sequence length="301" mass="32236">MNQVYAMRVFCSLVEAKGFSAAAERMATTHSTISRQVQHLEAALGARLVNRNTRKLSLTGAGEQYYQACLDILRRIDAAALAVADEQAQPTGLLRVSAPLSIGTLEIGGWLPPFQARYPGIHIDLCCDDQFIDLVEGRFDVALRISAPLADSSLVARELTLSEQILVAAPAYVMRHGLVRGVEGLAQHRLLAYAPGGAAVAWALARGDGAPLAVDPAGALRADTITALYGAALAGAGIAMLTRATVQADLLAGRLVHVLPQYSGGQRRYYAVYPNAQHLPAKVRVFVEFMREYYAQAAQPA</sequence>
<evidence type="ECO:0000256" key="4">
    <source>
        <dbReference type="ARBA" id="ARBA00023163"/>
    </source>
</evidence>
<dbReference type="InterPro" id="IPR005119">
    <property type="entry name" value="LysR_subst-bd"/>
</dbReference>
<evidence type="ECO:0000313" key="7">
    <source>
        <dbReference type="Proteomes" id="UP000509568"/>
    </source>
</evidence>
<dbReference type="RefSeq" id="WP_176569617.1">
    <property type="nucleotide sequence ID" value="NZ_CP056030.1"/>
</dbReference>
<feature type="domain" description="HTH lysR-type" evidence="5">
    <location>
        <begin position="1"/>
        <end position="59"/>
    </location>
</feature>
<dbReference type="SUPFAM" id="SSF53850">
    <property type="entry name" value="Periplasmic binding protein-like II"/>
    <property type="match status" value="1"/>
</dbReference>
<evidence type="ECO:0000256" key="2">
    <source>
        <dbReference type="ARBA" id="ARBA00023015"/>
    </source>
</evidence>
<dbReference type="FunFam" id="1.10.10.10:FF:000001">
    <property type="entry name" value="LysR family transcriptional regulator"/>
    <property type="match status" value="1"/>
</dbReference>
<evidence type="ECO:0000259" key="5">
    <source>
        <dbReference type="PROSITE" id="PS50931"/>
    </source>
</evidence>
<dbReference type="PANTHER" id="PTHR30537:SF35">
    <property type="entry name" value="TRANSCRIPTIONAL REGULATORY PROTEIN"/>
    <property type="match status" value="1"/>
</dbReference>
<dbReference type="EMBL" id="CP056030">
    <property type="protein sequence ID" value="QKZ02514.1"/>
    <property type="molecule type" value="Genomic_DNA"/>
</dbReference>
<dbReference type="InterPro" id="IPR000847">
    <property type="entry name" value="LysR_HTH_N"/>
</dbReference>
<dbReference type="GO" id="GO:0043565">
    <property type="term" value="F:sequence-specific DNA binding"/>
    <property type="evidence" value="ECO:0007669"/>
    <property type="project" value="TreeGrafter"/>
</dbReference>
<evidence type="ECO:0000256" key="3">
    <source>
        <dbReference type="ARBA" id="ARBA00023125"/>
    </source>
</evidence>
<organism evidence="6 7">
    <name type="scientific">Pseudomonas eucalypticola</name>
    <dbReference type="NCBI Taxonomy" id="2599595"/>
    <lineage>
        <taxon>Bacteria</taxon>
        <taxon>Pseudomonadati</taxon>
        <taxon>Pseudomonadota</taxon>
        <taxon>Gammaproteobacteria</taxon>
        <taxon>Pseudomonadales</taxon>
        <taxon>Pseudomonadaceae</taxon>
        <taxon>Pseudomonas</taxon>
    </lineage>
</organism>
<keyword evidence="3" id="KW-0238">DNA-binding</keyword>
<dbReference type="Pfam" id="PF03466">
    <property type="entry name" value="LysR_substrate"/>
    <property type="match status" value="1"/>
</dbReference>
<dbReference type="KEGG" id="pez:HWQ56_01380"/>
<evidence type="ECO:0000313" key="6">
    <source>
        <dbReference type="EMBL" id="QKZ02514.1"/>
    </source>
</evidence>
<dbReference type="Proteomes" id="UP000509568">
    <property type="component" value="Chromosome"/>
</dbReference>
<dbReference type="GO" id="GO:0003700">
    <property type="term" value="F:DNA-binding transcription factor activity"/>
    <property type="evidence" value="ECO:0007669"/>
    <property type="project" value="InterPro"/>
</dbReference>
<keyword evidence="7" id="KW-1185">Reference proteome</keyword>
<dbReference type="Pfam" id="PF00126">
    <property type="entry name" value="HTH_1"/>
    <property type="match status" value="1"/>
</dbReference>
<keyword evidence="2" id="KW-0805">Transcription regulation</keyword>
<dbReference type="PROSITE" id="PS50931">
    <property type="entry name" value="HTH_LYSR"/>
    <property type="match status" value="1"/>
</dbReference>
<reference evidence="6 7" key="1">
    <citation type="submission" date="2020-06" db="EMBL/GenBank/DDBJ databases">
        <title>Pseudomonas eucalypticola sp. nov., an endophyte of Eucalyptus dunnii leaves with biocontrol ability of eucalyptus leaf blight.</title>
        <authorList>
            <person name="Liu Y."/>
            <person name="Song Z."/>
            <person name="Zeng H."/>
            <person name="Lu M."/>
            <person name="Wang X."/>
            <person name="Lian X."/>
            <person name="Zhang Q."/>
        </authorList>
    </citation>
    <scope>NUCLEOTIDE SEQUENCE [LARGE SCALE GENOMIC DNA]</scope>
    <source>
        <strain evidence="6 7">NP-1</strain>
    </source>
</reference>
<dbReference type="InterPro" id="IPR058163">
    <property type="entry name" value="LysR-type_TF_proteobact-type"/>
</dbReference>
<proteinExistence type="inferred from homology"/>
<dbReference type="CDD" id="cd08422">
    <property type="entry name" value="PBP2_CrgA_like"/>
    <property type="match status" value="1"/>
</dbReference>
<dbReference type="PANTHER" id="PTHR30537">
    <property type="entry name" value="HTH-TYPE TRANSCRIPTIONAL REGULATOR"/>
    <property type="match status" value="1"/>
</dbReference>
<name>A0A7D5D431_9PSED</name>
<dbReference type="InterPro" id="IPR036390">
    <property type="entry name" value="WH_DNA-bd_sf"/>
</dbReference>
<dbReference type="Gene3D" id="1.10.10.10">
    <property type="entry name" value="Winged helix-like DNA-binding domain superfamily/Winged helix DNA-binding domain"/>
    <property type="match status" value="1"/>
</dbReference>
<gene>
    <name evidence="6" type="ORF">HWQ56_01380</name>
</gene>
<protein>
    <submittedName>
        <fullName evidence="6">LysR family transcriptional regulator</fullName>
    </submittedName>
</protein>